<dbReference type="SUPFAM" id="SSF48576">
    <property type="entry name" value="Terpenoid synthases"/>
    <property type="match status" value="1"/>
</dbReference>
<dbReference type="InterPro" id="IPR034741">
    <property type="entry name" value="Terpene_cyclase-like_1_C"/>
</dbReference>
<organism evidence="7 8">
    <name type="scientific">Striga asiatica</name>
    <name type="common">Asiatic witchweed</name>
    <name type="synonym">Buchnera asiatica</name>
    <dbReference type="NCBI Taxonomy" id="4170"/>
    <lineage>
        <taxon>Eukaryota</taxon>
        <taxon>Viridiplantae</taxon>
        <taxon>Streptophyta</taxon>
        <taxon>Embryophyta</taxon>
        <taxon>Tracheophyta</taxon>
        <taxon>Spermatophyta</taxon>
        <taxon>Magnoliopsida</taxon>
        <taxon>eudicotyledons</taxon>
        <taxon>Gunneridae</taxon>
        <taxon>Pentapetalae</taxon>
        <taxon>asterids</taxon>
        <taxon>lamiids</taxon>
        <taxon>Lamiales</taxon>
        <taxon>Orobanchaceae</taxon>
        <taxon>Buchnereae</taxon>
        <taxon>Striga</taxon>
    </lineage>
</organism>
<dbReference type="PANTHER" id="PTHR31225:SF0">
    <property type="entry name" value="S-(+)-LINALOOL SYNTHASE, CHLOROPLASTIC"/>
    <property type="match status" value="1"/>
</dbReference>
<comment type="caution">
    <text evidence="7">The sequence shown here is derived from an EMBL/GenBank/DDBJ whole genome shotgun (WGS) entry which is preliminary data.</text>
</comment>
<evidence type="ECO:0000259" key="5">
    <source>
        <dbReference type="Pfam" id="PF01397"/>
    </source>
</evidence>
<dbReference type="Gene3D" id="1.50.10.130">
    <property type="entry name" value="Terpene synthase, N-terminal domain"/>
    <property type="match status" value="1"/>
</dbReference>
<dbReference type="InterPro" id="IPR050148">
    <property type="entry name" value="Terpene_synthase-like"/>
</dbReference>
<dbReference type="EMBL" id="BKCP01004505">
    <property type="protein sequence ID" value="GER31672.1"/>
    <property type="molecule type" value="Genomic_DNA"/>
</dbReference>
<dbReference type="InterPro" id="IPR001906">
    <property type="entry name" value="Terpene_synth_N"/>
</dbReference>
<dbReference type="GO" id="GO:0000287">
    <property type="term" value="F:magnesium ion binding"/>
    <property type="evidence" value="ECO:0007669"/>
    <property type="project" value="InterPro"/>
</dbReference>
<keyword evidence="4" id="KW-0456">Lyase</keyword>
<evidence type="ECO:0000313" key="7">
    <source>
        <dbReference type="EMBL" id="GER31672.1"/>
    </source>
</evidence>
<dbReference type="SFLD" id="SFLDS00005">
    <property type="entry name" value="Isoprenoid_Synthase_Type_I"/>
    <property type="match status" value="1"/>
</dbReference>
<evidence type="ECO:0000256" key="2">
    <source>
        <dbReference type="ARBA" id="ARBA00022723"/>
    </source>
</evidence>
<evidence type="ECO:0000313" key="8">
    <source>
        <dbReference type="Proteomes" id="UP000325081"/>
    </source>
</evidence>
<feature type="domain" description="Terpene synthase metal-binding" evidence="6">
    <location>
        <begin position="249"/>
        <end position="488"/>
    </location>
</feature>
<gene>
    <name evidence="7" type="ORF">STAS_07690</name>
</gene>
<accession>A0A5A7PG43</accession>
<dbReference type="AlphaFoldDB" id="A0A5A7PG43"/>
<name>A0A5A7PG43_STRAF</name>
<evidence type="ECO:0000256" key="1">
    <source>
        <dbReference type="ARBA" id="ARBA00001946"/>
    </source>
</evidence>
<dbReference type="InterPro" id="IPR008949">
    <property type="entry name" value="Isoprenoid_synthase_dom_sf"/>
</dbReference>
<dbReference type="InterPro" id="IPR005630">
    <property type="entry name" value="Terpene_synthase_metal-bd"/>
</dbReference>
<proteinExistence type="predicted"/>
<keyword evidence="8" id="KW-1185">Reference proteome</keyword>
<reference evidence="8" key="1">
    <citation type="journal article" date="2019" name="Curr. Biol.">
        <title>Genome Sequence of Striga asiatica Provides Insight into the Evolution of Plant Parasitism.</title>
        <authorList>
            <person name="Yoshida S."/>
            <person name="Kim S."/>
            <person name="Wafula E.K."/>
            <person name="Tanskanen J."/>
            <person name="Kim Y.M."/>
            <person name="Honaas L."/>
            <person name="Yang Z."/>
            <person name="Spallek T."/>
            <person name="Conn C.E."/>
            <person name="Ichihashi Y."/>
            <person name="Cheong K."/>
            <person name="Cui S."/>
            <person name="Der J.P."/>
            <person name="Gundlach H."/>
            <person name="Jiao Y."/>
            <person name="Hori C."/>
            <person name="Ishida J.K."/>
            <person name="Kasahara H."/>
            <person name="Kiba T."/>
            <person name="Kim M.S."/>
            <person name="Koo N."/>
            <person name="Laohavisit A."/>
            <person name="Lee Y.H."/>
            <person name="Lumba S."/>
            <person name="McCourt P."/>
            <person name="Mortimer J.C."/>
            <person name="Mutuku J.M."/>
            <person name="Nomura T."/>
            <person name="Sasaki-Sekimoto Y."/>
            <person name="Seto Y."/>
            <person name="Wang Y."/>
            <person name="Wakatake T."/>
            <person name="Sakakibara H."/>
            <person name="Demura T."/>
            <person name="Yamaguchi S."/>
            <person name="Yoneyama K."/>
            <person name="Manabe R.I."/>
            <person name="Nelson D.C."/>
            <person name="Schulman A.H."/>
            <person name="Timko M.P."/>
            <person name="dePamphilis C.W."/>
            <person name="Choi D."/>
            <person name="Shirasu K."/>
        </authorList>
    </citation>
    <scope>NUCLEOTIDE SEQUENCE [LARGE SCALE GENOMIC DNA]</scope>
    <source>
        <strain evidence="8">cv. UVA1</strain>
    </source>
</reference>
<dbReference type="Pfam" id="PF01397">
    <property type="entry name" value="Terpene_synth"/>
    <property type="match status" value="1"/>
</dbReference>
<comment type="cofactor">
    <cofactor evidence="1">
        <name>Mg(2+)</name>
        <dbReference type="ChEBI" id="CHEBI:18420"/>
    </cofactor>
</comment>
<keyword evidence="2" id="KW-0479">Metal-binding</keyword>
<keyword evidence="3" id="KW-0460">Magnesium</keyword>
<evidence type="ECO:0000256" key="3">
    <source>
        <dbReference type="ARBA" id="ARBA00022842"/>
    </source>
</evidence>
<protein>
    <submittedName>
        <fullName evidence="7">Nerolidol/linalool synthase 1</fullName>
    </submittedName>
</protein>
<evidence type="ECO:0000256" key="4">
    <source>
        <dbReference type="ARBA" id="ARBA00023239"/>
    </source>
</evidence>
<feature type="domain" description="Terpene synthase N-terminal" evidence="5">
    <location>
        <begin position="72"/>
        <end position="198"/>
    </location>
</feature>
<dbReference type="SFLD" id="SFLDG01019">
    <property type="entry name" value="Terpene_Cyclase_Like_1_C_Termi"/>
    <property type="match status" value="1"/>
</dbReference>
<dbReference type="InterPro" id="IPR036965">
    <property type="entry name" value="Terpene_synth_N_sf"/>
</dbReference>
<dbReference type="InterPro" id="IPR008930">
    <property type="entry name" value="Terpenoid_cyclase/PrenylTrfase"/>
</dbReference>
<dbReference type="Gene3D" id="1.10.600.10">
    <property type="entry name" value="Farnesyl Diphosphate Synthase"/>
    <property type="match status" value="1"/>
</dbReference>
<dbReference type="Proteomes" id="UP000325081">
    <property type="component" value="Unassembled WGS sequence"/>
</dbReference>
<dbReference type="Pfam" id="PF03936">
    <property type="entry name" value="Terpene_synth_C"/>
    <property type="match status" value="1"/>
</dbReference>
<dbReference type="GO" id="GO:0016114">
    <property type="term" value="P:terpenoid biosynthetic process"/>
    <property type="evidence" value="ECO:0007669"/>
    <property type="project" value="InterPro"/>
</dbReference>
<dbReference type="GO" id="GO:0010333">
    <property type="term" value="F:terpene synthase activity"/>
    <property type="evidence" value="ECO:0007669"/>
    <property type="project" value="InterPro"/>
</dbReference>
<dbReference type="SUPFAM" id="SSF48239">
    <property type="entry name" value="Terpenoid cyclases/Protein prenyltransferases"/>
    <property type="match status" value="1"/>
</dbReference>
<sequence length="547" mass="63674">MAQVHNIMVFPPSSRPVTSVFVCTRKIINYNKPSHRLSSQQQCIISHEYDQLEQYYPNHGVYHQLQFPVNFSTHYQRKLEEVRHLLLKSSEGDYIDDQLNDEGLILVDAIQRLGISRHYKEEIHAIIDQHYVKTNEFECRSLHNVSLSFRLLRQHGYHISANIMFGSFEDEHGNLRGKLKQDIRGLLELFEATHKSIPRMTERNFLISDFYCKNSVWGRTLRELAEMDLHVGRSVYQEELARFSKWWSSLGLTEELKLARSQPLKWYTWSMALLMDHLGLSEPRLQISKSISFIYLIDDIFDVYGTPHELSAFTNAIDKWDYASINILPNHMKKCYKVLLDTTNEISLAVYEKYGYDPINDLKQTWKDLCRAFLVEAKWFGSGEWPNPAEYLDNGKVSSGVHVVLLHLFHLLGLGLGKSSAHQNRTYLTVISCVATILRLWDDLGSAKDEHQNGTDGSYVEYYMREHSDLTRGQAREHVINMIEMEWKILNKACFDLDRSSPSPIFQEAALNLARMVPLMYSFDENQRLPILHQFLEHMLLIPASLI</sequence>
<dbReference type="PANTHER" id="PTHR31225">
    <property type="entry name" value="OS04G0344100 PROTEIN-RELATED"/>
    <property type="match status" value="1"/>
</dbReference>
<dbReference type="OrthoDB" id="1921927at2759"/>
<evidence type="ECO:0000259" key="6">
    <source>
        <dbReference type="Pfam" id="PF03936"/>
    </source>
</evidence>